<keyword evidence="4 15" id="KW-0028">Amino-acid biosynthesis</keyword>
<comment type="pathway">
    <text evidence="1 15">Sulfur metabolism; hydrogen sulfide biosynthesis; hydrogen sulfide from sulfite (NADPH route): step 1/1.</text>
</comment>
<evidence type="ECO:0000256" key="7">
    <source>
        <dbReference type="ARBA" id="ARBA00022857"/>
    </source>
</evidence>
<dbReference type="GO" id="GO:0000103">
    <property type="term" value="P:sulfate assimilation"/>
    <property type="evidence" value="ECO:0007669"/>
    <property type="project" value="UniProtKB-UniRule"/>
</dbReference>
<proteinExistence type="inferred from homology"/>
<keyword evidence="5 15" id="KW-0349">Heme</keyword>
<protein>
    <recommendedName>
        <fullName evidence="15">Sulfite reductase [NADPH] hemoprotein beta-component</fullName>
        <shortName evidence="15">SiR-HP</shortName>
        <shortName evidence="15">SiRHP</shortName>
        <ecNumber evidence="15">1.8.1.2</ecNumber>
    </recommendedName>
</protein>
<dbReference type="PROSITE" id="PS00365">
    <property type="entry name" value="NIR_SIR"/>
    <property type="match status" value="1"/>
</dbReference>
<dbReference type="InterPro" id="IPR005117">
    <property type="entry name" value="NiRdtase/SiRdtase_haem-b_fer"/>
</dbReference>
<feature type="binding site" description="axial binding residue" evidence="15">
    <location>
        <position position="518"/>
    </location>
    <ligand>
        <name>siroheme</name>
        <dbReference type="ChEBI" id="CHEBI:60052"/>
    </ligand>
    <ligandPart>
        <name>Fe</name>
        <dbReference type="ChEBI" id="CHEBI:18248"/>
    </ligandPart>
</feature>
<dbReference type="GO" id="GO:0051539">
    <property type="term" value="F:4 iron, 4 sulfur cluster binding"/>
    <property type="evidence" value="ECO:0007669"/>
    <property type="project" value="UniProtKB-KW"/>
</dbReference>
<feature type="binding site" evidence="15">
    <location>
        <position position="518"/>
    </location>
    <ligand>
        <name>[4Fe-4S] cluster</name>
        <dbReference type="ChEBI" id="CHEBI:49883"/>
    </ligand>
</feature>
<keyword evidence="8 15" id="KW-0560">Oxidoreductase</keyword>
<keyword evidence="9 15" id="KW-0408">Iron</keyword>
<evidence type="ECO:0000256" key="12">
    <source>
        <dbReference type="ARBA" id="ARBA00052219"/>
    </source>
</evidence>
<evidence type="ECO:0000259" key="17">
    <source>
        <dbReference type="Pfam" id="PF01077"/>
    </source>
</evidence>
<gene>
    <name evidence="15" type="primary">cysI</name>
    <name evidence="19" type="ORF">MPPM_2345</name>
</gene>
<dbReference type="PANTHER" id="PTHR11493">
    <property type="entry name" value="SULFITE REDUCTASE [NADPH] SUBUNIT BETA-RELATED"/>
    <property type="match status" value="1"/>
</dbReference>
<dbReference type="InterPro" id="IPR045854">
    <property type="entry name" value="NO2/SO3_Rdtase_4Fe4S_sf"/>
</dbReference>
<dbReference type="Pfam" id="PF01077">
    <property type="entry name" value="NIR_SIR"/>
    <property type="match status" value="1"/>
</dbReference>
<comment type="subunit">
    <text evidence="14 15">Alpha(8)-beta(8). The alpha component is a flavoprotein, the beta component is a hemoprotein.</text>
</comment>
<feature type="binding site" evidence="15">
    <location>
        <position position="469"/>
    </location>
    <ligand>
        <name>[4Fe-4S] cluster</name>
        <dbReference type="ChEBI" id="CHEBI:49883"/>
    </ligand>
</feature>
<dbReference type="GO" id="GO:0019344">
    <property type="term" value="P:cysteine biosynthetic process"/>
    <property type="evidence" value="ECO:0007669"/>
    <property type="project" value="UniProtKB-KW"/>
</dbReference>
<dbReference type="InterPro" id="IPR006067">
    <property type="entry name" value="NO2/SO3_Rdtase_4Fe4S_dom"/>
</dbReference>
<organism evidence="19 20">
    <name type="scientific">Methylorubrum populi</name>
    <dbReference type="NCBI Taxonomy" id="223967"/>
    <lineage>
        <taxon>Bacteria</taxon>
        <taxon>Pseudomonadati</taxon>
        <taxon>Pseudomonadota</taxon>
        <taxon>Alphaproteobacteria</taxon>
        <taxon>Hyphomicrobiales</taxon>
        <taxon>Methylobacteriaceae</taxon>
        <taxon>Methylorubrum</taxon>
    </lineage>
</organism>
<dbReference type="NCBIfam" id="TIGR02041">
    <property type="entry name" value="CysI"/>
    <property type="match status" value="1"/>
</dbReference>
<dbReference type="FunFam" id="3.30.413.10:FF:000003">
    <property type="entry name" value="Sulfite reductase [NADPH] hemoprotein beta-component"/>
    <property type="match status" value="1"/>
</dbReference>
<sequence>MDDHKPIDTPDGPAVDTPGIGAHRYETPPTDRPITEAEAARAAGLAHNEHLKIASRYLRGGLADGLLKHATGAISEDDGQLVKFHGMYMQDDRDIRAERTKKKLEKAYSFMIRLRIAGGVVTPKQWLILDDIATTYAGGALRATTRQTFQYHGVIKSNLKRTMAAINSALLDTIAACGDVNRNVMAATNPAQAGAHQAALKLAKDISDTLLPKTGAWREIWLDGERVVGGEDEAEIEPIYGKTYLPRKFKTVVAVPPSNEVDIFAHDLGFIAILDKKNRVTGWNVTVGGGMGMTHGETDTFPRTADVLGFVKPEDALKAAEAVMTVQRDWGNRKNRKNARLKYTIERFGLDAFRAEVEKRIGKKLGEPKPFTFENNGDRYGWVEGEDGRHHLTLYVPSGRIKDIDGGPQFLSGLRRIAEVHEGDFRLTGNQNVIIANVPAGKKPEIDALVDEYGLTRGASAIRRNALACVALPTCGLALAESERYLPDLLTELEESLARHGLQDEPITIRSTGCPNGCARPFISEIGLVGRGPERYHLYLGAAFDGSRLSKLYREDVLASEIKDTLEPLFAAYAKDRQPGEHFGDFVIRAGFVAKTSNGPDFHERTGPLRAA</sequence>
<evidence type="ECO:0000256" key="16">
    <source>
        <dbReference type="SAM" id="MobiDB-lite"/>
    </source>
</evidence>
<feature type="binding site" evidence="15">
    <location>
        <position position="475"/>
    </location>
    <ligand>
        <name>[4Fe-4S] cluster</name>
        <dbReference type="ChEBI" id="CHEBI:49883"/>
    </ligand>
</feature>
<dbReference type="GO" id="GO:0009337">
    <property type="term" value="C:sulfite reductase complex (NADPH)"/>
    <property type="evidence" value="ECO:0007669"/>
    <property type="project" value="InterPro"/>
</dbReference>
<dbReference type="EC" id="1.8.1.2" evidence="15"/>
<dbReference type="InterPro" id="IPR011786">
    <property type="entry name" value="CysI"/>
</dbReference>
<dbReference type="InterPro" id="IPR006066">
    <property type="entry name" value="NO2/SO3_Rdtase_FeS/sirohaem_BS"/>
</dbReference>
<evidence type="ECO:0000256" key="2">
    <source>
        <dbReference type="ARBA" id="ARBA00010429"/>
    </source>
</evidence>
<evidence type="ECO:0000256" key="5">
    <source>
        <dbReference type="ARBA" id="ARBA00022617"/>
    </source>
</evidence>
<dbReference type="PANTHER" id="PTHR11493:SF47">
    <property type="entry name" value="SULFITE REDUCTASE [NADPH] SUBUNIT BETA"/>
    <property type="match status" value="1"/>
</dbReference>
<evidence type="ECO:0000256" key="15">
    <source>
        <dbReference type="HAMAP-Rule" id="MF_01540"/>
    </source>
</evidence>
<evidence type="ECO:0000256" key="10">
    <source>
        <dbReference type="ARBA" id="ARBA00023014"/>
    </source>
</evidence>
<dbReference type="PRINTS" id="PR00397">
    <property type="entry name" value="SIROHAEM"/>
</dbReference>
<dbReference type="AlphaFoldDB" id="A0A160PHA9"/>
<dbReference type="EMBL" id="AP014809">
    <property type="protein sequence ID" value="BAU90950.1"/>
    <property type="molecule type" value="Genomic_DNA"/>
</dbReference>
<keyword evidence="3 15" id="KW-0004">4Fe-4S</keyword>
<evidence type="ECO:0000256" key="14">
    <source>
        <dbReference type="ARBA" id="ARBA00062253"/>
    </source>
</evidence>
<dbReference type="GO" id="GO:0070814">
    <property type="term" value="P:hydrogen sulfide biosynthetic process"/>
    <property type="evidence" value="ECO:0007669"/>
    <property type="project" value="UniProtKB-UniRule"/>
</dbReference>
<evidence type="ECO:0000313" key="19">
    <source>
        <dbReference type="EMBL" id="BAU90950.1"/>
    </source>
</evidence>
<keyword evidence="7 15" id="KW-0521">NADP</keyword>
<dbReference type="RefSeq" id="WP_096485191.1">
    <property type="nucleotide sequence ID" value="NZ_AP014809.1"/>
</dbReference>
<name>A0A160PHA9_9HYPH</name>
<feature type="domain" description="Nitrite/Sulfite reductase ferredoxin-like" evidence="18">
    <location>
        <begin position="106"/>
        <end position="168"/>
    </location>
</feature>
<evidence type="ECO:0000259" key="18">
    <source>
        <dbReference type="Pfam" id="PF03460"/>
    </source>
</evidence>
<dbReference type="SUPFAM" id="SSF55124">
    <property type="entry name" value="Nitrite/Sulfite reductase N-terminal domain-like"/>
    <property type="match status" value="2"/>
</dbReference>
<feature type="domain" description="Nitrite/Sulfite reductase ferredoxin-like" evidence="18">
    <location>
        <begin position="386"/>
        <end position="452"/>
    </location>
</feature>
<evidence type="ECO:0000313" key="20">
    <source>
        <dbReference type="Proteomes" id="UP000218288"/>
    </source>
</evidence>
<dbReference type="Gene3D" id="3.30.413.10">
    <property type="entry name" value="Sulfite Reductase Hemoprotein, domain 1"/>
    <property type="match status" value="2"/>
</dbReference>
<feature type="domain" description="Nitrite/sulphite reductase 4Fe-4S" evidence="17">
    <location>
        <begin position="206"/>
        <end position="364"/>
    </location>
</feature>
<feature type="binding site" evidence="15">
    <location>
        <position position="514"/>
    </location>
    <ligand>
        <name>[4Fe-4S] cluster</name>
        <dbReference type="ChEBI" id="CHEBI:49883"/>
    </ligand>
</feature>
<dbReference type="GO" id="GO:0046872">
    <property type="term" value="F:metal ion binding"/>
    <property type="evidence" value="ECO:0007669"/>
    <property type="project" value="UniProtKB-KW"/>
</dbReference>
<dbReference type="SUPFAM" id="SSF56014">
    <property type="entry name" value="Nitrite and sulphite reductase 4Fe-4S domain-like"/>
    <property type="match status" value="2"/>
</dbReference>
<dbReference type="FunFam" id="3.30.413.10:FF:000004">
    <property type="entry name" value="Sulfite reductase [NADPH] hemoprotein beta-component"/>
    <property type="match status" value="1"/>
</dbReference>
<dbReference type="InterPro" id="IPR036136">
    <property type="entry name" value="Nit/Sulf_reduc_fer-like_dom_sf"/>
</dbReference>
<evidence type="ECO:0000256" key="9">
    <source>
        <dbReference type="ARBA" id="ARBA00023004"/>
    </source>
</evidence>
<dbReference type="GO" id="GO:0004783">
    <property type="term" value="F:sulfite reductase (NADPH) activity"/>
    <property type="evidence" value="ECO:0007669"/>
    <property type="project" value="UniProtKB-UniRule"/>
</dbReference>
<evidence type="ECO:0000256" key="1">
    <source>
        <dbReference type="ARBA" id="ARBA00004774"/>
    </source>
</evidence>
<comment type="function">
    <text evidence="13 15">Component of the sulfite reductase complex that catalyzes the 6-electron reduction of sulfite to sulfide. This is one of several activities required for the biosynthesis of L-cysteine from sulfate.</text>
</comment>
<dbReference type="GO" id="GO:0050311">
    <property type="term" value="F:sulfite reductase (ferredoxin) activity"/>
    <property type="evidence" value="ECO:0007669"/>
    <property type="project" value="TreeGrafter"/>
</dbReference>
<dbReference type="OrthoDB" id="9803707at2"/>
<dbReference type="UniPathway" id="UPA00140">
    <property type="reaction ID" value="UER00207"/>
</dbReference>
<dbReference type="Pfam" id="PF03460">
    <property type="entry name" value="NIR_SIR_ferr"/>
    <property type="match status" value="2"/>
</dbReference>
<dbReference type="InterPro" id="IPR045169">
    <property type="entry name" value="NO2/SO3_Rdtase_4Fe4S_prot"/>
</dbReference>
<dbReference type="GO" id="GO:0020037">
    <property type="term" value="F:heme binding"/>
    <property type="evidence" value="ECO:0007669"/>
    <property type="project" value="InterPro"/>
</dbReference>
<dbReference type="NCBIfam" id="NF010029">
    <property type="entry name" value="PRK13504.1"/>
    <property type="match status" value="1"/>
</dbReference>
<comment type="catalytic activity">
    <reaction evidence="12 15">
        <text>hydrogen sulfide + 3 NADP(+) + 3 H2O = sulfite + 3 NADPH + 4 H(+)</text>
        <dbReference type="Rhea" id="RHEA:13801"/>
        <dbReference type="ChEBI" id="CHEBI:15377"/>
        <dbReference type="ChEBI" id="CHEBI:15378"/>
        <dbReference type="ChEBI" id="CHEBI:17359"/>
        <dbReference type="ChEBI" id="CHEBI:29919"/>
        <dbReference type="ChEBI" id="CHEBI:57783"/>
        <dbReference type="ChEBI" id="CHEBI:58349"/>
        <dbReference type="EC" id="1.8.1.2"/>
    </reaction>
</comment>
<evidence type="ECO:0000256" key="6">
    <source>
        <dbReference type="ARBA" id="ARBA00022723"/>
    </source>
</evidence>
<comment type="similarity">
    <text evidence="2 15">Belongs to the nitrite and sulfite reductase 4Fe-4S domain family.</text>
</comment>
<dbReference type="HAMAP" id="MF_01540">
    <property type="entry name" value="CysI"/>
    <property type="match status" value="1"/>
</dbReference>
<evidence type="ECO:0000256" key="8">
    <source>
        <dbReference type="ARBA" id="ARBA00023002"/>
    </source>
</evidence>
<evidence type="ECO:0000256" key="3">
    <source>
        <dbReference type="ARBA" id="ARBA00022485"/>
    </source>
</evidence>
<reference evidence="19 20" key="1">
    <citation type="journal article" date="2016" name="Genome Announc.">
        <title>Complete Genome Sequence of Methylobacterium populi P-1M, Isolated from Pink-Pigmented Household Biofilm.</title>
        <authorList>
            <person name="Morohoshi T."/>
            <person name="Ikeda T."/>
        </authorList>
    </citation>
    <scope>NUCLEOTIDE SEQUENCE [LARGE SCALE GENOMIC DNA]</scope>
    <source>
        <strain evidence="19 20">P-1M</strain>
    </source>
</reference>
<feature type="region of interest" description="Disordered" evidence="16">
    <location>
        <begin position="1"/>
        <end position="32"/>
    </location>
</feature>
<evidence type="ECO:0000256" key="4">
    <source>
        <dbReference type="ARBA" id="ARBA00022605"/>
    </source>
</evidence>
<keyword evidence="6 15" id="KW-0479">Metal-binding</keyword>
<dbReference type="Proteomes" id="UP000218288">
    <property type="component" value="Chromosome"/>
</dbReference>
<evidence type="ECO:0000256" key="11">
    <source>
        <dbReference type="ARBA" id="ARBA00023192"/>
    </source>
</evidence>
<evidence type="ECO:0000256" key="13">
    <source>
        <dbReference type="ARBA" id="ARBA00057160"/>
    </source>
</evidence>
<dbReference type="GO" id="GO:0050661">
    <property type="term" value="F:NADP binding"/>
    <property type="evidence" value="ECO:0007669"/>
    <property type="project" value="InterPro"/>
</dbReference>
<keyword evidence="10 15" id="KW-0411">Iron-sulfur</keyword>
<comment type="cofactor">
    <cofactor evidence="15">
        <name>siroheme</name>
        <dbReference type="ChEBI" id="CHEBI:60052"/>
    </cofactor>
    <text evidence="15">Binds 1 siroheme per subunit.</text>
</comment>
<accession>A0A160PHA9</accession>
<comment type="cofactor">
    <cofactor evidence="15">
        <name>[4Fe-4S] cluster</name>
        <dbReference type="ChEBI" id="CHEBI:49883"/>
    </cofactor>
    <text evidence="15">Binds 1 [4Fe-4S] cluster per subunit.</text>
</comment>
<keyword evidence="11 15" id="KW-0198">Cysteine biosynthesis</keyword>